<organism evidence="1 2">
    <name type="scientific">Mya arenaria</name>
    <name type="common">Soft-shell clam</name>
    <dbReference type="NCBI Taxonomy" id="6604"/>
    <lineage>
        <taxon>Eukaryota</taxon>
        <taxon>Metazoa</taxon>
        <taxon>Spiralia</taxon>
        <taxon>Lophotrochozoa</taxon>
        <taxon>Mollusca</taxon>
        <taxon>Bivalvia</taxon>
        <taxon>Autobranchia</taxon>
        <taxon>Heteroconchia</taxon>
        <taxon>Euheterodonta</taxon>
        <taxon>Imparidentia</taxon>
        <taxon>Neoheterodontei</taxon>
        <taxon>Myida</taxon>
        <taxon>Myoidea</taxon>
        <taxon>Myidae</taxon>
        <taxon>Mya</taxon>
    </lineage>
</organism>
<proteinExistence type="predicted"/>
<name>A0ABY7DEJ0_MYAAR</name>
<gene>
    <name evidence="1" type="ORF">MAR_028038</name>
</gene>
<sequence length="115" mass="13180">IQHKIAYCTNSNNPAKCNCGLAVRAGRDVYVINVCNGYIDIGYKQCWDKALTVKKENDFTYTPESTTLLLWAKREEGFWIFQSFPQCKTDKEIVQDCVVPLMTTVLMTLTMKRNS</sequence>
<dbReference type="EMBL" id="CP111013">
    <property type="protein sequence ID" value="WAQ95348.1"/>
    <property type="molecule type" value="Genomic_DNA"/>
</dbReference>
<protein>
    <submittedName>
        <fullName evidence="1">Uncharacterized protein</fullName>
    </submittedName>
</protein>
<accession>A0ABY7DEJ0</accession>
<feature type="non-terminal residue" evidence="1">
    <location>
        <position position="1"/>
    </location>
</feature>
<keyword evidence="2" id="KW-1185">Reference proteome</keyword>
<evidence type="ECO:0000313" key="1">
    <source>
        <dbReference type="EMBL" id="WAQ95348.1"/>
    </source>
</evidence>
<evidence type="ECO:0000313" key="2">
    <source>
        <dbReference type="Proteomes" id="UP001164746"/>
    </source>
</evidence>
<dbReference type="Proteomes" id="UP001164746">
    <property type="component" value="Chromosome 2"/>
</dbReference>
<reference evidence="1" key="1">
    <citation type="submission" date="2022-11" db="EMBL/GenBank/DDBJ databases">
        <title>Centuries of genome instability and evolution in soft-shell clam transmissible cancer (bioRxiv).</title>
        <authorList>
            <person name="Hart S.F.M."/>
            <person name="Yonemitsu M.A."/>
            <person name="Giersch R.M."/>
            <person name="Beal B.F."/>
            <person name="Arriagada G."/>
            <person name="Davis B.W."/>
            <person name="Ostrander E.A."/>
            <person name="Goff S.P."/>
            <person name="Metzger M.J."/>
        </authorList>
    </citation>
    <scope>NUCLEOTIDE SEQUENCE</scope>
    <source>
        <strain evidence="1">MELC-2E11</strain>
        <tissue evidence="1">Siphon/mantle</tissue>
    </source>
</reference>